<feature type="transmembrane region" description="Helical" evidence="9">
    <location>
        <begin position="57"/>
        <end position="75"/>
    </location>
</feature>
<comment type="function">
    <text evidence="10">Part of the ABC transporter complex MalEFGK involved in maltose/maltodextrin import. Probably responsible for the translocation of the substrate across the membrane.</text>
</comment>
<dbReference type="PANTHER" id="PTHR47314">
    <property type="entry name" value="MALTOSE/MALTODEXTRIN TRANSPORT SYSTEM PERMEASE PROTEIN MALF"/>
    <property type="match status" value="1"/>
</dbReference>
<dbReference type="SUPFAM" id="SSF160964">
    <property type="entry name" value="MalF N-terminal region-like"/>
    <property type="match status" value="1"/>
</dbReference>
<evidence type="ECO:0000256" key="10">
    <source>
        <dbReference type="RuleBase" id="RU367050"/>
    </source>
</evidence>
<dbReference type="GO" id="GO:1990060">
    <property type="term" value="C:maltose transport complex"/>
    <property type="evidence" value="ECO:0007669"/>
    <property type="project" value="TreeGrafter"/>
</dbReference>
<evidence type="ECO:0000256" key="8">
    <source>
        <dbReference type="ARBA" id="ARBA00023136"/>
    </source>
</evidence>
<keyword evidence="5 10" id="KW-0762">Sugar transport</keyword>
<dbReference type="InterPro" id="IPR035906">
    <property type="entry name" value="MetI-like_sf"/>
</dbReference>
<dbReference type="Pfam" id="PF16296">
    <property type="entry name" value="TM_PBP2_N"/>
    <property type="match status" value="1"/>
</dbReference>
<feature type="transmembrane region" description="Helical" evidence="9">
    <location>
        <begin position="330"/>
        <end position="350"/>
    </location>
</feature>
<evidence type="ECO:0000313" key="14">
    <source>
        <dbReference type="Proteomes" id="UP000640052"/>
    </source>
</evidence>
<proteinExistence type="inferred from homology"/>
<evidence type="ECO:0000256" key="11">
    <source>
        <dbReference type="SAM" id="MobiDB-lite"/>
    </source>
</evidence>
<dbReference type="PANTHER" id="PTHR47314:SF1">
    <property type="entry name" value="MALTOSE_MALTODEXTRIN TRANSPORT SYSTEM PERMEASE PROTEIN MALF"/>
    <property type="match status" value="1"/>
</dbReference>
<keyword evidence="3 9" id="KW-0813">Transport</keyword>
<reference evidence="13" key="1">
    <citation type="submission" date="2021-01" db="EMBL/GenBank/DDBJ databases">
        <title>Whole genome shotgun sequence of Acrocarpospora phusangensis NBRC 108782.</title>
        <authorList>
            <person name="Komaki H."/>
            <person name="Tamura T."/>
        </authorList>
    </citation>
    <scope>NUCLEOTIDE SEQUENCE</scope>
    <source>
        <strain evidence="13">NBRC 108782</strain>
    </source>
</reference>
<gene>
    <name evidence="13" type="ORF">Aph01nite_19880</name>
</gene>
<feature type="region of interest" description="Disordered" evidence="11">
    <location>
        <begin position="1"/>
        <end position="23"/>
    </location>
</feature>
<dbReference type="PROSITE" id="PS50928">
    <property type="entry name" value="ABC_TM1"/>
    <property type="match status" value="1"/>
</dbReference>
<dbReference type="AlphaFoldDB" id="A0A919Q808"/>
<comment type="caution">
    <text evidence="13">The sequence shown here is derived from an EMBL/GenBank/DDBJ whole genome shotgun (WGS) entry which is preliminary data.</text>
</comment>
<sequence>MTATGGGRLGVRRPRRPRPADGRTTSVAALAGKIVLLGAVNALAVFGLLTSFAAGDWGIFGFVAISTVIADYVYFSKRVAAGKYLLPGLLFLLVFQVYIVLHTVAAAFTNVGDGHNLDKPRALEHILAVSEKRVPDSPLYRVAVVTGSGGTLELLATDPAGQVTLNGEPVTAGVTRDSTGKATALDGYRTLQLRDLTSRQEEVLDLRVPLGTQGALRTQDGATGFLARPALRHDPAADTLTDVENGQVYRASATGYYEAADGTHLTPGWTENVGFDNFARVLTDTRLRGPFVSVFIWTFVFAALSVLFNFALGLLLALALNKPGMKGRNLYRSLLVLPYAVPSFLSALVWTGMLNQTFGFVNQTLLGGADVPWLNDPWLAKGSVLLVNLWLGFPYMFLVCTGALQAIPTELNEAAKIDGAGPWQHFRQVTLPLLLVSTAPLLVAAFAFNFNNFTVIYFVTGGGPNIPEAPITLGSTDLLISMVYKIAFGGAGREWGFASAMSALIFVIVAGISAFGLRRTRSLEETYS</sequence>
<feature type="transmembrane region" description="Helical" evidence="9">
    <location>
        <begin position="294"/>
        <end position="318"/>
    </location>
</feature>
<evidence type="ECO:0000256" key="4">
    <source>
        <dbReference type="ARBA" id="ARBA00022475"/>
    </source>
</evidence>
<feature type="domain" description="ABC transmembrane type-1" evidence="12">
    <location>
        <begin position="295"/>
        <end position="516"/>
    </location>
</feature>
<evidence type="ECO:0000256" key="5">
    <source>
        <dbReference type="ARBA" id="ARBA00022597"/>
    </source>
</evidence>
<dbReference type="CDD" id="cd06261">
    <property type="entry name" value="TM_PBP2"/>
    <property type="match status" value="1"/>
</dbReference>
<keyword evidence="14" id="KW-1185">Reference proteome</keyword>
<accession>A0A919Q808</accession>
<dbReference type="SUPFAM" id="SSF161098">
    <property type="entry name" value="MetI-like"/>
    <property type="match status" value="1"/>
</dbReference>
<evidence type="ECO:0000256" key="1">
    <source>
        <dbReference type="ARBA" id="ARBA00004651"/>
    </source>
</evidence>
<dbReference type="GO" id="GO:0015423">
    <property type="term" value="F:ABC-type maltose transporter activity"/>
    <property type="evidence" value="ECO:0007669"/>
    <property type="project" value="TreeGrafter"/>
</dbReference>
<comment type="similarity">
    <text evidence="2 10">Belongs to the binding-protein-dependent transport system permease family. MalFG subfamily.</text>
</comment>
<dbReference type="Proteomes" id="UP000640052">
    <property type="component" value="Unassembled WGS sequence"/>
</dbReference>
<feature type="transmembrane region" description="Helical" evidence="9">
    <location>
        <begin position="385"/>
        <end position="408"/>
    </location>
</feature>
<protein>
    <recommendedName>
        <fullName evidence="10">Maltose/maltodextrin transport system permease protein</fullName>
    </recommendedName>
</protein>
<evidence type="ECO:0000256" key="7">
    <source>
        <dbReference type="ARBA" id="ARBA00022989"/>
    </source>
</evidence>
<evidence type="ECO:0000256" key="2">
    <source>
        <dbReference type="ARBA" id="ARBA00009047"/>
    </source>
</evidence>
<evidence type="ECO:0000256" key="3">
    <source>
        <dbReference type="ARBA" id="ARBA00022448"/>
    </source>
</evidence>
<keyword evidence="4 10" id="KW-1003">Cell membrane</keyword>
<dbReference type="InterPro" id="IPR035277">
    <property type="entry name" value="MalF_N"/>
</dbReference>
<dbReference type="InterPro" id="IPR000515">
    <property type="entry name" value="MetI-like"/>
</dbReference>
<feature type="transmembrane region" description="Helical" evidence="9">
    <location>
        <begin position="84"/>
        <end position="108"/>
    </location>
</feature>
<feature type="transmembrane region" description="Helical" evidence="9">
    <location>
        <begin position="495"/>
        <end position="517"/>
    </location>
</feature>
<keyword evidence="6 9" id="KW-0812">Transmembrane</keyword>
<evidence type="ECO:0000256" key="6">
    <source>
        <dbReference type="ARBA" id="ARBA00022692"/>
    </source>
</evidence>
<feature type="transmembrane region" description="Helical" evidence="9">
    <location>
        <begin position="25"/>
        <end position="51"/>
    </location>
</feature>
<dbReference type="InterPro" id="IPR032550">
    <property type="entry name" value="TM_PBP2_N"/>
</dbReference>
<dbReference type="Pfam" id="PF00528">
    <property type="entry name" value="BPD_transp_1"/>
    <property type="match status" value="1"/>
</dbReference>
<keyword evidence="7 9" id="KW-1133">Transmembrane helix</keyword>
<evidence type="ECO:0000259" key="12">
    <source>
        <dbReference type="PROSITE" id="PS50928"/>
    </source>
</evidence>
<dbReference type="Gene3D" id="1.10.3720.10">
    <property type="entry name" value="MetI-like"/>
    <property type="match status" value="1"/>
</dbReference>
<name>A0A919Q808_9ACTN</name>
<dbReference type="GO" id="GO:0042956">
    <property type="term" value="P:maltodextrin transmembrane transport"/>
    <property type="evidence" value="ECO:0007669"/>
    <property type="project" value="TreeGrafter"/>
</dbReference>
<feature type="transmembrane region" description="Helical" evidence="9">
    <location>
        <begin position="429"/>
        <end position="448"/>
    </location>
</feature>
<evidence type="ECO:0000313" key="13">
    <source>
        <dbReference type="EMBL" id="GIH23678.1"/>
    </source>
</evidence>
<dbReference type="EMBL" id="BOOA01000012">
    <property type="protein sequence ID" value="GIH23678.1"/>
    <property type="molecule type" value="Genomic_DNA"/>
</dbReference>
<organism evidence="13 14">
    <name type="scientific">Acrocarpospora phusangensis</name>
    <dbReference type="NCBI Taxonomy" id="1070424"/>
    <lineage>
        <taxon>Bacteria</taxon>
        <taxon>Bacillati</taxon>
        <taxon>Actinomycetota</taxon>
        <taxon>Actinomycetes</taxon>
        <taxon>Streptosporangiales</taxon>
        <taxon>Streptosporangiaceae</taxon>
        <taxon>Acrocarpospora</taxon>
    </lineage>
</organism>
<evidence type="ECO:0000256" key="9">
    <source>
        <dbReference type="RuleBase" id="RU363032"/>
    </source>
</evidence>
<comment type="subcellular location">
    <subcellularLocation>
        <location evidence="1 9">Cell membrane</location>
        <topology evidence="1 9">Multi-pass membrane protein</topology>
    </subcellularLocation>
</comment>
<dbReference type="Gene3D" id="3.10.650.10">
    <property type="entry name" value="MalF N-terminal region-like"/>
    <property type="match status" value="1"/>
</dbReference>
<keyword evidence="8 9" id="KW-0472">Membrane</keyword>
<dbReference type="Gene3D" id="1.20.58.370">
    <property type="entry name" value="MalF N-terminal region-like"/>
    <property type="match status" value="1"/>
</dbReference>